<evidence type="ECO:0000313" key="4">
    <source>
        <dbReference type="Proteomes" id="UP000422736"/>
    </source>
</evidence>
<protein>
    <submittedName>
        <fullName evidence="3">Protein GDS1</fullName>
    </submittedName>
</protein>
<feature type="compositionally biased region" description="Polar residues" evidence="1">
    <location>
        <begin position="32"/>
        <end position="42"/>
    </location>
</feature>
<dbReference type="Pfam" id="PF25318">
    <property type="entry name" value="WHD_GDS1"/>
    <property type="match status" value="1"/>
</dbReference>
<feature type="compositionally biased region" description="Basic and acidic residues" evidence="1">
    <location>
        <begin position="43"/>
        <end position="56"/>
    </location>
</feature>
<dbReference type="EMBL" id="CP015060">
    <property type="protein sequence ID" value="QGN17818.1"/>
    <property type="molecule type" value="Genomic_DNA"/>
</dbReference>
<dbReference type="Proteomes" id="UP000422736">
    <property type="component" value="Chromosome 8"/>
</dbReference>
<evidence type="ECO:0000259" key="2">
    <source>
        <dbReference type="Pfam" id="PF25318"/>
    </source>
</evidence>
<keyword evidence="4" id="KW-1185">Reference proteome</keyword>
<feature type="region of interest" description="Disordered" evidence="1">
    <location>
        <begin position="25"/>
        <end position="69"/>
    </location>
</feature>
<gene>
    <name evidence="3" type="primary">GDS1</name>
    <name evidence="3" type="ORF">FIM1_5027</name>
</gene>
<accession>A0ABX6F393</accession>
<dbReference type="InterPro" id="IPR057511">
    <property type="entry name" value="WH_GDS1"/>
</dbReference>
<feature type="compositionally biased region" description="Low complexity" evidence="1">
    <location>
        <begin position="402"/>
        <end position="417"/>
    </location>
</feature>
<organism evidence="3 4">
    <name type="scientific">Kluyveromyces marxianus</name>
    <name type="common">Yeast</name>
    <name type="synonym">Candida kefyr</name>
    <dbReference type="NCBI Taxonomy" id="4911"/>
    <lineage>
        <taxon>Eukaryota</taxon>
        <taxon>Fungi</taxon>
        <taxon>Dikarya</taxon>
        <taxon>Ascomycota</taxon>
        <taxon>Saccharomycotina</taxon>
        <taxon>Saccharomycetes</taxon>
        <taxon>Saccharomycetales</taxon>
        <taxon>Saccharomycetaceae</taxon>
        <taxon>Kluyveromyces</taxon>
    </lineage>
</organism>
<evidence type="ECO:0000256" key="1">
    <source>
        <dbReference type="SAM" id="MobiDB-lite"/>
    </source>
</evidence>
<feature type="compositionally biased region" description="Basic residues" evidence="1">
    <location>
        <begin position="219"/>
        <end position="228"/>
    </location>
</feature>
<name>A0ABX6F393_KLUMA</name>
<feature type="domain" description="GDS1 winged helix" evidence="2">
    <location>
        <begin position="96"/>
        <end position="189"/>
    </location>
</feature>
<evidence type="ECO:0000313" key="3">
    <source>
        <dbReference type="EMBL" id="QGN17818.1"/>
    </source>
</evidence>
<proteinExistence type="predicted"/>
<feature type="region of interest" description="Disordered" evidence="1">
    <location>
        <begin position="208"/>
        <end position="240"/>
    </location>
</feature>
<sequence>MALANSRLMSIPTVDDDIIANSKSPLFDASTLGGNTQPSVKSESGKTKPGKTESKVKKNGSSSFTSSQLTETVSISKTIPVTGERPKPGNEGPILNEDDVLYAIFVILWESDPNQQGMTVKQLCDLLLEKHPDMNNLSTKLSNLISAKLNAYVKKVEKGEKGLVYSLSREWSDASPRRMVYIYRGILAPDYEKHAQAAAALVAASSNLSDQGSGSLGKNKLKGKKHSNKNSQDMSFESDGTQRVDIKDGIVPRSSSALGGMKSSNFSTGNFVNDFNIPYMSSPVSVSLAPKLGELPLSTMNHELDIDSHSSHAGKRLSSMYQNRAYKKQKTDAMKIHETPGSVQNVQGQPQAYLTIAGSTPRLSKSSLKHNDGISTAAASEAAQTVAEILRTAITQNPIVISPKSSKSSSPFSSTSQDSDKSSVDNNNCKWLQSLREGFLLKEIPTPESLSPDDFDEFFA</sequence>
<feature type="region of interest" description="Disordered" evidence="1">
    <location>
        <begin position="401"/>
        <end position="427"/>
    </location>
</feature>
<reference evidence="3 4" key="1">
    <citation type="submission" date="2016-03" db="EMBL/GenBank/DDBJ databases">
        <title>How can Kluyveromyces marxianus grow so fast - potential evolutionary course in Saccharomyces Complex revealed by comparative genomics.</title>
        <authorList>
            <person name="Mo W."/>
            <person name="Lu W."/>
            <person name="Yang X."/>
            <person name="Qi J."/>
            <person name="Lv H."/>
        </authorList>
    </citation>
    <scope>NUCLEOTIDE SEQUENCE [LARGE SCALE GENOMIC DNA]</scope>
    <source>
        <strain evidence="3 4">FIM1</strain>
    </source>
</reference>
<feature type="compositionally biased region" description="Polar residues" evidence="1">
    <location>
        <begin position="59"/>
        <end position="69"/>
    </location>
</feature>